<keyword evidence="2 7" id="KW-0813">Transport</keyword>
<keyword evidence="4 7" id="KW-0812">Transmembrane</keyword>
<proteinExistence type="inferred from homology"/>
<evidence type="ECO:0000256" key="3">
    <source>
        <dbReference type="ARBA" id="ARBA00022475"/>
    </source>
</evidence>
<evidence type="ECO:0000256" key="4">
    <source>
        <dbReference type="ARBA" id="ARBA00022692"/>
    </source>
</evidence>
<comment type="caution">
    <text evidence="10">The sequence shown here is derived from an EMBL/GenBank/DDBJ whole genome shotgun (WGS) entry which is preliminary data.</text>
</comment>
<dbReference type="InterPro" id="IPR035906">
    <property type="entry name" value="MetI-like_sf"/>
</dbReference>
<evidence type="ECO:0000256" key="2">
    <source>
        <dbReference type="ARBA" id="ARBA00022448"/>
    </source>
</evidence>
<name>A0ABN2WTP2_9MICO</name>
<dbReference type="RefSeq" id="WP_291792950.1">
    <property type="nucleotide sequence ID" value="NZ_BAAAPZ010000008.1"/>
</dbReference>
<feature type="transmembrane region" description="Helical" evidence="7">
    <location>
        <begin position="221"/>
        <end position="240"/>
    </location>
</feature>
<dbReference type="PROSITE" id="PS50928">
    <property type="entry name" value="ABC_TM1"/>
    <property type="match status" value="1"/>
</dbReference>
<dbReference type="PANTHER" id="PTHR43386:SF1">
    <property type="entry name" value="D,D-DIPEPTIDE TRANSPORT SYSTEM PERMEASE PROTEIN DDPC-RELATED"/>
    <property type="match status" value="1"/>
</dbReference>
<feature type="transmembrane region" description="Helical" evidence="7">
    <location>
        <begin position="97"/>
        <end position="121"/>
    </location>
</feature>
<comment type="subcellular location">
    <subcellularLocation>
        <location evidence="1 7">Cell membrane</location>
        <topology evidence="1 7">Multi-pass membrane protein</topology>
    </subcellularLocation>
</comment>
<dbReference type="InterPro" id="IPR000515">
    <property type="entry name" value="MetI-like"/>
</dbReference>
<gene>
    <name evidence="10" type="ORF">GCM10009823_19990</name>
</gene>
<evidence type="ECO:0000256" key="7">
    <source>
        <dbReference type="RuleBase" id="RU363032"/>
    </source>
</evidence>
<feature type="domain" description="ABC transmembrane type-1" evidence="9">
    <location>
        <begin position="93"/>
        <end position="283"/>
    </location>
</feature>
<dbReference type="CDD" id="cd06261">
    <property type="entry name" value="TM_PBP2"/>
    <property type="match status" value="1"/>
</dbReference>
<keyword evidence="3" id="KW-1003">Cell membrane</keyword>
<dbReference type="Proteomes" id="UP001500984">
    <property type="component" value="Unassembled WGS sequence"/>
</dbReference>
<keyword evidence="6 7" id="KW-0472">Membrane</keyword>
<dbReference type="Gene3D" id="1.10.3720.10">
    <property type="entry name" value="MetI-like"/>
    <property type="match status" value="1"/>
</dbReference>
<feature type="transmembrane region" description="Helical" evidence="7">
    <location>
        <begin position="260"/>
        <end position="283"/>
    </location>
</feature>
<evidence type="ECO:0000256" key="5">
    <source>
        <dbReference type="ARBA" id="ARBA00022989"/>
    </source>
</evidence>
<evidence type="ECO:0000256" key="1">
    <source>
        <dbReference type="ARBA" id="ARBA00004651"/>
    </source>
</evidence>
<evidence type="ECO:0000256" key="6">
    <source>
        <dbReference type="ARBA" id="ARBA00023136"/>
    </source>
</evidence>
<comment type="similarity">
    <text evidence="7">Belongs to the binding-protein-dependent transport system permease family.</text>
</comment>
<sequence>MTAMTHSAPTAGAAADAGRPSGRPRLRRPRIARAASIVILLAALVLLLAGRWLTPYDPDAQDLTTVFAGPSWEHWLGTDDLGRDVLSRMIAGGQATIAASLFAVVVALGLGLPVGIAAGYLGGWVDTCLMRVVDALLAFPAIVLAIGVTASMGIGLFNAMLAVGVVLSPAIARLARAQTLSVKTMTYVEAARSFGARGLRGIILPHIVPNMIQPVIVQTSIVFGLAMLAEASLSFLQLGVQAPGSSWGAVLSRAYSFMSQAPLAILVPGIAIALMVFAANIMADEFQEWLDPKRRK</sequence>
<organism evidence="10 11">
    <name type="scientific">Brevibacterium salitolerans</name>
    <dbReference type="NCBI Taxonomy" id="1403566"/>
    <lineage>
        <taxon>Bacteria</taxon>
        <taxon>Bacillati</taxon>
        <taxon>Actinomycetota</taxon>
        <taxon>Actinomycetes</taxon>
        <taxon>Micrococcales</taxon>
        <taxon>Brevibacteriaceae</taxon>
        <taxon>Brevibacterium</taxon>
    </lineage>
</organism>
<reference evidence="10 11" key="1">
    <citation type="journal article" date="2019" name="Int. J. Syst. Evol. Microbiol.">
        <title>The Global Catalogue of Microorganisms (GCM) 10K type strain sequencing project: providing services to taxonomists for standard genome sequencing and annotation.</title>
        <authorList>
            <consortium name="The Broad Institute Genomics Platform"/>
            <consortium name="The Broad Institute Genome Sequencing Center for Infectious Disease"/>
            <person name="Wu L."/>
            <person name="Ma J."/>
        </authorList>
    </citation>
    <scope>NUCLEOTIDE SEQUENCE [LARGE SCALE GENOMIC DNA]</scope>
    <source>
        <strain evidence="10 11">JCM 15900</strain>
    </source>
</reference>
<dbReference type="Pfam" id="PF00528">
    <property type="entry name" value="BPD_transp_1"/>
    <property type="match status" value="1"/>
</dbReference>
<evidence type="ECO:0000259" key="9">
    <source>
        <dbReference type="PROSITE" id="PS50928"/>
    </source>
</evidence>
<feature type="transmembrane region" description="Helical" evidence="7">
    <location>
        <begin position="154"/>
        <end position="175"/>
    </location>
</feature>
<evidence type="ECO:0000313" key="11">
    <source>
        <dbReference type="Proteomes" id="UP001500984"/>
    </source>
</evidence>
<keyword evidence="5 7" id="KW-1133">Transmembrane helix</keyword>
<feature type="transmembrane region" description="Helical" evidence="7">
    <location>
        <begin position="31"/>
        <end position="53"/>
    </location>
</feature>
<protein>
    <submittedName>
        <fullName evidence="10">ABC transporter permease</fullName>
    </submittedName>
</protein>
<dbReference type="EMBL" id="BAAAPZ010000008">
    <property type="protein sequence ID" value="GAA2098625.1"/>
    <property type="molecule type" value="Genomic_DNA"/>
</dbReference>
<feature type="region of interest" description="Disordered" evidence="8">
    <location>
        <begin position="1"/>
        <end position="25"/>
    </location>
</feature>
<feature type="compositionally biased region" description="Low complexity" evidence="8">
    <location>
        <begin position="8"/>
        <end position="21"/>
    </location>
</feature>
<dbReference type="SUPFAM" id="SSF161098">
    <property type="entry name" value="MetI-like"/>
    <property type="match status" value="1"/>
</dbReference>
<dbReference type="PANTHER" id="PTHR43386">
    <property type="entry name" value="OLIGOPEPTIDE TRANSPORT SYSTEM PERMEASE PROTEIN APPC"/>
    <property type="match status" value="1"/>
</dbReference>
<evidence type="ECO:0000313" key="10">
    <source>
        <dbReference type="EMBL" id="GAA2098625.1"/>
    </source>
</evidence>
<keyword evidence="11" id="KW-1185">Reference proteome</keyword>
<dbReference type="InterPro" id="IPR050366">
    <property type="entry name" value="BP-dependent_transpt_permease"/>
</dbReference>
<accession>A0ABN2WTP2</accession>
<evidence type="ECO:0000256" key="8">
    <source>
        <dbReference type="SAM" id="MobiDB-lite"/>
    </source>
</evidence>
<feature type="transmembrane region" description="Helical" evidence="7">
    <location>
        <begin position="128"/>
        <end position="148"/>
    </location>
</feature>